<dbReference type="InterPro" id="IPR014729">
    <property type="entry name" value="Rossmann-like_a/b/a_fold"/>
</dbReference>
<dbReference type="InterPro" id="IPR013155">
    <property type="entry name" value="M/V/L/I-tRNA-synth_anticd-bd"/>
</dbReference>
<reference evidence="15 16" key="1">
    <citation type="submission" date="2014-03" db="EMBL/GenBank/DDBJ databases">
        <title>Bradyrhizobium valentinum sp. nov., isolated from effective nodules of Lupinus mariae-josephae, a lupine endemic of basic-lime soils in Eastern Spain.</title>
        <authorList>
            <person name="Duran D."/>
            <person name="Rey L."/>
            <person name="Navarro A."/>
            <person name="Busquets A."/>
            <person name="Imperial J."/>
            <person name="Ruiz-Argueso T."/>
        </authorList>
    </citation>
    <scope>NUCLEOTIDE SEQUENCE [LARGE SCALE GENOMIC DNA]</scope>
    <source>
        <strain evidence="15 16">PAC68</strain>
    </source>
</reference>
<feature type="domain" description="Leucyl-tRNA synthetase editing" evidence="14">
    <location>
        <begin position="222"/>
        <end position="413"/>
    </location>
</feature>
<dbReference type="OrthoDB" id="9810365at2"/>
<keyword evidence="16" id="KW-1185">Reference proteome</keyword>
<dbReference type="InterPro" id="IPR009008">
    <property type="entry name" value="Val/Leu/Ile-tRNA-synth_edit"/>
</dbReference>
<dbReference type="Pfam" id="PF08264">
    <property type="entry name" value="Anticodon_1"/>
    <property type="match status" value="1"/>
</dbReference>
<evidence type="ECO:0000256" key="10">
    <source>
        <dbReference type="RuleBase" id="RU363035"/>
    </source>
</evidence>
<evidence type="ECO:0000259" key="11">
    <source>
        <dbReference type="Pfam" id="PF00133"/>
    </source>
</evidence>
<dbReference type="Pfam" id="PF13603">
    <property type="entry name" value="tRNA-synt_1_2"/>
    <property type="match status" value="1"/>
</dbReference>
<dbReference type="GO" id="GO:0005829">
    <property type="term" value="C:cytosol"/>
    <property type="evidence" value="ECO:0007669"/>
    <property type="project" value="TreeGrafter"/>
</dbReference>
<dbReference type="Pfam" id="PF09334">
    <property type="entry name" value="tRNA-synt_1g"/>
    <property type="match status" value="1"/>
</dbReference>
<dbReference type="PANTHER" id="PTHR43740:SF2">
    <property type="entry name" value="LEUCINE--TRNA LIGASE, MITOCHONDRIAL"/>
    <property type="match status" value="1"/>
</dbReference>
<dbReference type="EC" id="6.1.1.4" evidence="9"/>
<dbReference type="NCBIfam" id="TIGR00396">
    <property type="entry name" value="leuS_bact"/>
    <property type="match status" value="1"/>
</dbReference>
<dbReference type="Pfam" id="PF00133">
    <property type="entry name" value="tRNA-synt_1"/>
    <property type="match status" value="2"/>
</dbReference>
<feature type="domain" description="Aminoacyl-tRNA synthetase class Ia" evidence="11">
    <location>
        <begin position="629"/>
        <end position="669"/>
    </location>
</feature>
<dbReference type="CDD" id="cd07958">
    <property type="entry name" value="Anticodon_Ia_Leu_BEm"/>
    <property type="match status" value="1"/>
</dbReference>
<evidence type="ECO:0000259" key="14">
    <source>
        <dbReference type="Pfam" id="PF13603"/>
    </source>
</evidence>
<dbReference type="Proteomes" id="UP000050863">
    <property type="component" value="Unassembled WGS sequence"/>
</dbReference>
<dbReference type="FunFam" id="1.10.730.10:FF:000002">
    <property type="entry name" value="Leucine--tRNA ligase"/>
    <property type="match status" value="1"/>
</dbReference>
<feature type="domain" description="Methionyl/Valyl/Leucyl/Isoleucyl-tRNA synthetase anticodon-binding" evidence="12">
    <location>
        <begin position="715"/>
        <end position="833"/>
    </location>
</feature>
<dbReference type="SUPFAM" id="SSF47323">
    <property type="entry name" value="Anticodon-binding domain of a subclass of class I aminoacyl-tRNA synthetases"/>
    <property type="match status" value="1"/>
</dbReference>
<feature type="domain" description="Methionyl/Leucyl tRNA synthetase" evidence="13">
    <location>
        <begin position="38"/>
        <end position="172"/>
    </location>
</feature>
<dbReference type="InterPro" id="IPR025709">
    <property type="entry name" value="Leu_tRNA-synth_edit"/>
</dbReference>
<evidence type="ECO:0000256" key="7">
    <source>
        <dbReference type="ARBA" id="ARBA00023146"/>
    </source>
</evidence>
<evidence type="ECO:0000313" key="15">
    <source>
        <dbReference type="EMBL" id="KRR12123.1"/>
    </source>
</evidence>
<proteinExistence type="inferred from homology"/>
<dbReference type="PROSITE" id="PS00178">
    <property type="entry name" value="AA_TRNA_LIGASE_I"/>
    <property type="match status" value="1"/>
</dbReference>
<dbReference type="PANTHER" id="PTHR43740">
    <property type="entry name" value="LEUCYL-TRNA SYNTHETASE"/>
    <property type="match status" value="1"/>
</dbReference>
<keyword evidence="4 9" id="KW-0547">Nucleotide-binding</keyword>
<keyword evidence="6 9" id="KW-0648">Protein biosynthesis</keyword>
<name>A0A0R3LWM3_9BRAD</name>
<dbReference type="InterPro" id="IPR001412">
    <property type="entry name" value="aa-tRNA-synth_I_CS"/>
</dbReference>
<evidence type="ECO:0000256" key="2">
    <source>
        <dbReference type="ARBA" id="ARBA00022490"/>
    </source>
</evidence>
<evidence type="ECO:0000256" key="1">
    <source>
        <dbReference type="ARBA" id="ARBA00005594"/>
    </source>
</evidence>
<evidence type="ECO:0000256" key="6">
    <source>
        <dbReference type="ARBA" id="ARBA00022917"/>
    </source>
</evidence>
<sequence>MTSERYNARDSEPRWQRQWDEKAIFASKNDDPRPKYYVLEMFPYPSGRIHIGHVRNYTLGDVLARFMRAKGFNVLHPMGWDAFGLPAENAAIERKVAPKAWTYDNIAAMKKQLRSIGLSLDWSREFATCDPSYYKHQQKMFLDMLRAGLAEREKRKLNWDPVDMTVLANEQVIDGRGWRSGAIVEQREMSQWVFKITKYSQELLDALDGLDRWPDKVRLMQRNWIGRSEGLLIRFALDPATTPADETELKIFTTRPDTLFGAKFMAISADHPLAIAAAAKNPKLADFIADIKKIGTAQEIIDTAEKQGFDTGIKAVHPFDPNWKLPVYVANFVLMEYGTGAIFGCPGHDQRDLDFVNKYNLGVTPVVCPEGQDPKSFVITDTAYDGDGRMINSRFLDGMTIDAAKEEIAKRLESEMRGNAPVGERQVNFRLRDWGISRQRYWGCPIPVIHCPKCDVVSVPDDQLPVTLPEDATFDKPGNALDHHPTWKHVACPKCGGKAQRETDTMDTFVDSSWYFARFTDPWNEKAPTTPAVANRMMPVDQYIGGVEHAILHLLYSRFFTRAMKATGHINMDEPFAGMFTQGMVVHETYQKADGTYVTPAEVKVEIVGGERLATMIYGDEPVTIGPIEKMSKSKKNTVDPDDIIATYGADVARWFMLSDSPPDRDVIWSDERVQGASRFVQRLWRLVNESAEIAKSAPGSRPAAFGPEALALRKAAHGALDKVSSGIERLHFNVCLAHIREFTNALAEVLGREGKLGPDTAWAVREAATILVQLIAPMMPHLAEECWQVLGQQGLISEANWPQIERDLLVEDTVTLVVQVNGKKRGDVTVPRVAQNPEIEAAVLALDAVKLALGGKAVRKIIVVPMRIVNVVG</sequence>
<dbReference type="InterPro" id="IPR002302">
    <property type="entry name" value="Leu-tRNA-ligase"/>
</dbReference>
<evidence type="ECO:0000256" key="3">
    <source>
        <dbReference type="ARBA" id="ARBA00022598"/>
    </source>
</evidence>
<evidence type="ECO:0000256" key="9">
    <source>
        <dbReference type="HAMAP-Rule" id="MF_00049"/>
    </source>
</evidence>
<dbReference type="InterPro" id="IPR009080">
    <property type="entry name" value="tRNAsynth_Ia_anticodon-bd"/>
</dbReference>
<evidence type="ECO:0000256" key="5">
    <source>
        <dbReference type="ARBA" id="ARBA00022840"/>
    </source>
</evidence>
<evidence type="ECO:0000259" key="13">
    <source>
        <dbReference type="Pfam" id="PF09334"/>
    </source>
</evidence>
<dbReference type="EMBL" id="LLXZ01000039">
    <property type="protein sequence ID" value="KRR12123.1"/>
    <property type="molecule type" value="Genomic_DNA"/>
</dbReference>
<gene>
    <name evidence="9" type="primary">leuS</name>
    <name evidence="15" type="ORF">CQ12_23080</name>
</gene>
<dbReference type="Gene3D" id="2.20.28.290">
    <property type="match status" value="1"/>
</dbReference>
<evidence type="ECO:0000256" key="8">
    <source>
        <dbReference type="ARBA" id="ARBA00047469"/>
    </source>
</evidence>
<evidence type="ECO:0000259" key="12">
    <source>
        <dbReference type="Pfam" id="PF08264"/>
    </source>
</evidence>
<comment type="caution">
    <text evidence="15">The sequence shown here is derived from an EMBL/GenBank/DDBJ whole genome shotgun (WGS) entry which is preliminary data.</text>
</comment>
<dbReference type="SUPFAM" id="SSF50677">
    <property type="entry name" value="ValRS/IleRS/LeuRS editing domain"/>
    <property type="match status" value="1"/>
</dbReference>
<feature type="short sequence motif" description="'KMSKS' region" evidence="9">
    <location>
        <begin position="630"/>
        <end position="634"/>
    </location>
</feature>
<accession>A0A0R3LWM3</accession>
<dbReference type="FunFam" id="3.40.50.620:FF:000003">
    <property type="entry name" value="Leucine--tRNA ligase"/>
    <property type="match status" value="1"/>
</dbReference>
<feature type="domain" description="Aminoacyl-tRNA synthetase class Ia" evidence="11">
    <location>
        <begin position="431"/>
        <end position="592"/>
    </location>
</feature>
<organism evidence="15 16">
    <name type="scientific">Bradyrhizobium jicamae</name>
    <dbReference type="NCBI Taxonomy" id="280332"/>
    <lineage>
        <taxon>Bacteria</taxon>
        <taxon>Pseudomonadati</taxon>
        <taxon>Pseudomonadota</taxon>
        <taxon>Alphaproteobacteria</taxon>
        <taxon>Hyphomicrobiales</taxon>
        <taxon>Nitrobacteraceae</taxon>
        <taxon>Bradyrhizobium</taxon>
    </lineage>
</organism>
<dbReference type="HAMAP" id="MF_00049_B">
    <property type="entry name" value="Leu_tRNA_synth_B"/>
    <property type="match status" value="1"/>
</dbReference>
<dbReference type="STRING" id="280332.CQ12_23080"/>
<dbReference type="Gene3D" id="3.40.50.620">
    <property type="entry name" value="HUPs"/>
    <property type="match status" value="2"/>
</dbReference>
<protein>
    <recommendedName>
        <fullName evidence="9">Leucine--tRNA ligase</fullName>
        <ecNumber evidence="9">6.1.1.4</ecNumber>
    </recommendedName>
    <alternativeName>
        <fullName evidence="9">Leucyl-tRNA synthetase</fullName>
        <shortName evidence="9">LeuRS</shortName>
    </alternativeName>
</protein>
<dbReference type="AlphaFoldDB" id="A0A0R3LWM3"/>
<keyword evidence="7 9" id="KW-0030">Aminoacyl-tRNA synthetase</keyword>
<keyword evidence="3 9" id="KW-0436">Ligase</keyword>
<keyword evidence="5 9" id="KW-0067">ATP-binding</keyword>
<dbReference type="GO" id="GO:0004823">
    <property type="term" value="F:leucine-tRNA ligase activity"/>
    <property type="evidence" value="ECO:0007669"/>
    <property type="project" value="UniProtKB-UniRule"/>
</dbReference>
<feature type="short sequence motif" description="'HIGH' region" evidence="9">
    <location>
        <begin position="43"/>
        <end position="53"/>
    </location>
</feature>
<comment type="similarity">
    <text evidence="1 9 10">Belongs to the class-I aminoacyl-tRNA synthetase family.</text>
</comment>
<evidence type="ECO:0000313" key="16">
    <source>
        <dbReference type="Proteomes" id="UP000050863"/>
    </source>
</evidence>
<dbReference type="Gene3D" id="1.10.730.10">
    <property type="entry name" value="Isoleucyl-tRNA Synthetase, Domain 1"/>
    <property type="match status" value="1"/>
</dbReference>
<keyword evidence="2 9" id="KW-0963">Cytoplasm</keyword>
<feature type="binding site" evidence="9">
    <location>
        <position position="633"/>
    </location>
    <ligand>
        <name>ATP</name>
        <dbReference type="ChEBI" id="CHEBI:30616"/>
    </ligand>
</feature>
<dbReference type="SUPFAM" id="SSF52374">
    <property type="entry name" value="Nucleotidylyl transferase"/>
    <property type="match status" value="1"/>
</dbReference>
<dbReference type="InterPro" id="IPR002300">
    <property type="entry name" value="aa-tRNA-synth_Ia"/>
</dbReference>
<evidence type="ECO:0000256" key="4">
    <source>
        <dbReference type="ARBA" id="ARBA00022741"/>
    </source>
</evidence>
<comment type="catalytic activity">
    <reaction evidence="8 9">
        <text>tRNA(Leu) + L-leucine + ATP = L-leucyl-tRNA(Leu) + AMP + diphosphate</text>
        <dbReference type="Rhea" id="RHEA:11688"/>
        <dbReference type="Rhea" id="RHEA-COMP:9613"/>
        <dbReference type="Rhea" id="RHEA-COMP:9622"/>
        <dbReference type="ChEBI" id="CHEBI:30616"/>
        <dbReference type="ChEBI" id="CHEBI:33019"/>
        <dbReference type="ChEBI" id="CHEBI:57427"/>
        <dbReference type="ChEBI" id="CHEBI:78442"/>
        <dbReference type="ChEBI" id="CHEBI:78494"/>
        <dbReference type="ChEBI" id="CHEBI:456215"/>
        <dbReference type="EC" id="6.1.1.4"/>
    </reaction>
</comment>
<dbReference type="GO" id="GO:0005524">
    <property type="term" value="F:ATP binding"/>
    <property type="evidence" value="ECO:0007669"/>
    <property type="project" value="UniProtKB-UniRule"/>
</dbReference>
<dbReference type="CDD" id="cd00812">
    <property type="entry name" value="LeuRS_core"/>
    <property type="match status" value="1"/>
</dbReference>
<dbReference type="GO" id="GO:0002161">
    <property type="term" value="F:aminoacyl-tRNA deacylase activity"/>
    <property type="evidence" value="ECO:0007669"/>
    <property type="project" value="InterPro"/>
</dbReference>
<comment type="subcellular location">
    <subcellularLocation>
        <location evidence="9">Cytoplasm</location>
    </subcellularLocation>
</comment>
<dbReference type="RefSeq" id="WP_057834511.1">
    <property type="nucleotide sequence ID" value="NZ_LLXZ01000039.1"/>
</dbReference>
<dbReference type="Gene3D" id="3.10.20.590">
    <property type="match status" value="1"/>
</dbReference>
<dbReference type="GO" id="GO:0006429">
    <property type="term" value="P:leucyl-tRNA aminoacylation"/>
    <property type="evidence" value="ECO:0007669"/>
    <property type="project" value="UniProtKB-UniRule"/>
</dbReference>
<dbReference type="InterPro" id="IPR015413">
    <property type="entry name" value="Methionyl/Leucyl_tRNA_Synth"/>
</dbReference>
<dbReference type="PRINTS" id="PR00985">
    <property type="entry name" value="TRNASYNTHLEU"/>
</dbReference>